<dbReference type="GO" id="GO:0046872">
    <property type="term" value="F:metal ion binding"/>
    <property type="evidence" value="ECO:0007669"/>
    <property type="project" value="UniProtKB-KW"/>
</dbReference>
<comment type="similarity">
    <text evidence="1">Belongs to the adrenodoxin/putidaredoxin family.</text>
</comment>
<accession>S4MH50</accession>
<gene>
    <name evidence="8" type="ORF">STAFG_8018</name>
</gene>
<dbReference type="Gene3D" id="3.10.20.30">
    <property type="match status" value="1"/>
</dbReference>
<dbReference type="EMBL" id="AOPY01001673">
    <property type="protein sequence ID" value="EPJ34910.1"/>
    <property type="molecule type" value="Genomic_DNA"/>
</dbReference>
<dbReference type="GO" id="GO:0009055">
    <property type="term" value="F:electron transfer activity"/>
    <property type="evidence" value="ECO:0007669"/>
    <property type="project" value="TreeGrafter"/>
</dbReference>
<dbReference type="HOGENOM" id="CLU_082632_5_1_11"/>
<dbReference type="Pfam" id="PF00111">
    <property type="entry name" value="Fer2"/>
    <property type="match status" value="1"/>
</dbReference>
<keyword evidence="4" id="KW-0408">Iron</keyword>
<evidence type="ECO:0000256" key="1">
    <source>
        <dbReference type="ARBA" id="ARBA00010914"/>
    </source>
</evidence>
<dbReference type="InterPro" id="IPR036010">
    <property type="entry name" value="2Fe-2S_ferredoxin-like_sf"/>
</dbReference>
<keyword evidence="5" id="KW-0411">Iron-sulfur</keyword>
<dbReference type="InterPro" id="IPR001055">
    <property type="entry name" value="Adrenodoxin-like"/>
</dbReference>
<evidence type="ECO:0000313" key="8">
    <source>
        <dbReference type="EMBL" id="EPJ34910.1"/>
    </source>
</evidence>
<proteinExistence type="inferred from homology"/>
<keyword evidence="2" id="KW-0001">2Fe-2S</keyword>
<comment type="caution">
    <text evidence="8">The sequence shown here is derived from an EMBL/GenBank/DDBJ whole genome shotgun (WGS) entry which is preliminary data.</text>
</comment>
<evidence type="ECO:0000256" key="5">
    <source>
        <dbReference type="ARBA" id="ARBA00023014"/>
    </source>
</evidence>
<evidence type="ECO:0000259" key="7">
    <source>
        <dbReference type="PROSITE" id="PS51085"/>
    </source>
</evidence>
<evidence type="ECO:0000256" key="4">
    <source>
        <dbReference type="ARBA" id="ARBA00023004"/>
    </source>
</evidence>
<reference evidence="8 9" key="1">
    <citation type="submission" date="2013-02" db="EMBL/GenBank/DDBJ databases">
        <title>Draft Genome Sequence of Streptomyces afghaniensis, Which Produces Compounds of the Julimycin B-Complex.</title>
        <authorList>
            <person name="Gruening B.A."/>
            <person name="Praeg A."/>
            <person name="Erxleben A."/>
            <person name="Guenther S."/>
            <person name="Fiedler H.-P."/>
            <person name="Goodfellow M."/>
            <person name="Mueller M."/>
        </authorList>
    </citation>
    <scope>NUCLEOTIDE SEQUENCE [LARGE SCALE GENOMIC DNA]</scope>
    <source>
        <strain evidence="8 9">772</strain>
    </source>
</reference>
<evidence type="ECO:0000256" key="6">
    <source>
        <dbReference type="ARBA" id="ARBA00034078"/>
    </source>
</evidence>
<dbReference type="GO" id="GO:0140647">
    <property type="term" value="P:P450-containing electron transport chain"/>
    <property type="evidence" value="ECO:0007669"/>
    <property type="project" value="InterPro"/>
</dbReference>
<dbReference type="PRINTS" id="PR00355">
    <property type="entry name" value="ADRENODOXIN"/>
</dbReference>
<dbReference type="AlphaFoldDB" id="S4MH50"/>
<dbReference type="PATRIC" id="fig|1283301.3.peg.7957"/>
<organism evidence="8 9">
    <name type="scientific">Streptomyces afghaniensis 772</name>
    <dbReference type="NCBI Taxonomy" id="1283301"/>
    <lineage>
        <taxon>Bacteria</taxon>
        <taxon>Bacillati</taxon>
        <taxon>Actinomycetota</taxon>
        <taxon>Actinomycetes</taxon>
        <taxon>Kitasatosporales</taxon>
        <taxon>Streptomycetaceae</taxon>
        <taxon>Streptomyces</taxon>
    </lineage>
</organism>
<name>S4MH50_9ACTN</name>
<dbReference type="CDD" id="cd00207">
    <property type="entry name" value="fer2"/>
    <property type="match status" value="1"/>
</dbReference>
<dbReference type="PROSITE" id="PS51085">
    <property type="entry name" value="2FE2S_FER_2"/>
    <property type="match status" value="1"/>
</dbReference>
<dbReference type="SUPFAM" id="SSF54292">
    <property type="entry name" value="2Fe-2S ferredoxin-like"/>
    <property type="match status" value="1"/>
</dbReference>
<dbReference type="InterPro" id="IPR001041">
    <property type="entry name" value="2Fe-2S_ferredoxin-type"/>
</dbReference>
<sequence length="110" mass="11699">MTNMPKVTYVSDAGEVRVVDGLVGDSVMQTAVRNGVPGITGECGGVLSCATCHVFVDEADLDRLEPVSGLEDEMLDGTVVDRCPNSRLSCQIKLSEELGDLRVTTPEAQE</sequence>
<keyword evidence="9" id="KW-1185">Reference proteome</keyword>
<comment type="cofactor">
    <cofactor evidence="6">
        <name>[2Fe-2S] cluster</name>
        <dbReference type="ChEBI" id="CHEBI:190135"/>
    </cofactor>
</comment>
<keyword evidence="3" id="KW-0479">Metal-binding</keyword>
<evidence type="ECO:0000256" key="2">
    <source>
        <dbReference type="ARBA" id="ARBA00022714"/>
    </source>
</evidence>
<dbReference type="GO" id="GO:0005829">
    <property type="term" value="C:cytosol"/>
    <property type="evidence" value="ECO:0007669"/>
    <property type="project" value="TreeGrafter"/>
</dbReference>
<dbReference type="Proteomes" id="UP000015001">
    <property type="component" value="Unassembled WGS sequence"/>
</dbReference>
<dbReference type="InterPro" id="IPR012675">
    <property type="entry name" value="Beta-grasp_dom_sf"/>
</dbReference>
<feature type="domain" description="2Fe-2S ferredoxin-type" evidence="7">
    <location>
        <begin position="5"/>
        <end position="109"/>
    </location>
</feature>
<dbReference type="GO" id="GO:0051537">
    <property type="term" value="F:2 iron, 2 sulfur cluster binding"/>
    <property type="evidence" value="ECO:0007669"/>
    <property type="project" value="UniProtKB-KW"/>
</dbReference>
<dbReference type="PANTHER" id="PTHR23426:SF65">
    <property type="entry name" value="FERREDOXIN-2, MITOCHONDRIAL"/>
    <property type="match status" value="1"/>
</dbReference>
<dbReference type="PANTHER" id="PTHR23426">
    <property type="entry name" value="FERREDOXIN/ADRENODOXIN"/>
    <property type="match status" value="1"/>
</dbReference>
<protein>
    <submittedName>
        <fullName evidence="8">Putative 2Fe-2S ferredoxin</fullName>
    </submittedName>
</protein>
<evidence type="ECO:0000313" key="9">
    <source>
        <dbReference type="Proteomes" id="UP000015001"/>
    </source>
</evidence>
<evidence type="ECO:0000256" key="3">
    <source>
        <dbReference type="ARBA" id="ARBA00022723"/>
    </source>
</evidence>